<evidence type="ECO:0000313" key="1">
    <source>
        <dbReference type="EMBL" id="QJA56473.1"/>
    </source>
</evidence>
<accession>A0A6M3IGH0</accession>
<organism evidence="1">
    <name type="scientific">viral metagenome</name>
    <dbReference type="NCBI Taxonomy" id="1070528"/>
    <lineage>
        <taxon>unclassified sequences</taxon>
        <taxon>metagenomes</taxon>
        <taxon>organismal metagenomes</taxon>
    </lineage>
</organism>
<dbReference type="AlphaFoldDB" id="A0A6M3IGH0"/>
<sequence length="573" mass="62068">MVQKNIAHYLADLRLDLKDSGALWSDAELTRCVERAVGDYSRFSPRQLSKEVTIDYEVTGESFTTPAVSDVDYFVTAMDISASTSGTNCTIVTGHSRPDVPRPVLVTVTDANASITALVVIVKGYDTDNRYIEENFYLEGGLVQTGEQYFALVTAIEIDTIAGNGAADKLDVGTGSADGVYVQLAHKPVRLGTVTVTGKTLDTDYEMDYYNGQIAMKSGGAMVVSTAYAIAYTRSRIDIDLSTIIDDIIKVERIEYPAGEVPQRFDTPEVWGNILTVTGGIDSQHDMSDEEHLVIRYLAPHSAPSTQSSGSYPSHMDTVVELAASAYALFMKSLQYEHAAASSLTLLGTTLDYLGTAGASKTYIYKLIDDALAKVITYMETGATCAKSPLTIITTKIAVLRDAVETAVGAMETALGKVNTIDLDAATPDSATTVLKKYEDLINTVTNGADVGKLGAEYSRGWAEIAIARVQQSIAFGQEAASRLDDLRTYIEEAGGWTRIAETFIVEAQTHIAEANTIMAEATQHSNTAQANMLLADKFKEEANERRNEAWTIWQSPNQMSPNYTLGQRGQSA</sequence>
<protein>
    <submittedName>
        <fullName evidence="1">Uncharacterized protein</fullName>
    </submittedName>
</protein>
<reference evidence="1" key="1">
    <citation type="submission" date="2020-03" db="EMBL/GenBank/DDBJ databases">
        <title>The deep terrestrial virosphere.</title>
        <authorList>
            <person name="Holmfeldt K."/>
            <person name="Nilsson E."/>
            <person name="Simone D."/>
            <person name="Lopez-Fernandez M."/>
            <person name="Wu X."/>
            <person name="de Brujin I."/>
            <person name="Lundin D."/>
            <person name="Andersson A."/>
            <person name="Bertilsson S."/>
            <person name="Dopson M."/>
        </authorList>
    </citation>
    <scope>NUCLEOTIDE SEQUENCE</scope>
    <source>
        <strain evidence="1">MM415B01838</strain>
    </source>
</reference>
<proteinExistence type="predicted"/>
<gene>
    <name evidence="1" type="ORF">MM415B01838_0011</name>
</gene>
<dbReference type="EMBL" id="MT141221">
    <property type="protein sequence ID" value="QJA56473.1"/>
    <property type="molecule type" value="Genomic_DNA"/>
</dbReference>
<name>A0A6M3IGH0_9ZZZZ</name>